<keyword evidence="5" id="KW-0406">Ion transport</keyword>
<evidence type="ECO:0000256" key="10">
    <source>
        <dbReference type="SAM" id="Phobius"/>
    </source>
</evidence>
<keyword evidence="9" id="KW-0407">Ion channel</keyword>
<dbReference type="Proteomes" id="UP000095214">
    <property type="component" value="Chromosome"/>
</dbReference>
<feature type="transmembrane region" description="Helical" evidence="10">
    <location>
        <begin position="267"/>
        <end position="285"/>
    </location>
</feature>
<comment type="subcellular location">
    <subcellularLocation>
        <location evidence="1">Membrane</location>
        <topology evidence="1">Multi-pass membrane protein</topology>
    </subcellularLocation>
</comment>
<evidence type="ECO:0000256" key="2">
    <source>
        <dbReference type="ARBA" id="ARBA00022448"/>
    </source>
</evidence>
<feature type="transmembrane region" description="Helical" evidence="10">
    <location>
        <begin position="234"/>
        <end position="255"/>
    </location>
</feature>
<dbReference type="InterPro" id="IPR014743">
    <property type="entry name" value="Cl-channel_core"/>
</dbReference>
<dbReference type="OrthoDB" id="3261015at2"/>
<feature type="transmembrane region" description="Helical" evidence="10">
    <location>
        <begin position="68"/>
        <end position="89"/>
    </location>
</feature>
<evidence type="ECO:0000256" key="8">
    <source>
        <dbReference type="ARBA" id="ARBA00023214"/>
    </source>
</evidence>
<dbReference type="PANTHER" id="PTHR43427">
    <property type="entry name" value="CHLORIDE CHANNEL PROTEIN CLC-E"/>
    <property type="match status" value="1"/>
</dbReference>
<dbReference type="AlphaFoldDB" id="A0A1D8B3Q0"/>
<dbReference type="Gene3D" id="1.10.3080.10">
    <property type="entry name" value="Clc chloride channel"/>
    <property type="match status" value="1"/>
</dbReference>
<feature type="transmembrane region" description="Helical" evidence="10">
    <location>
        <begin position="340"/>
        <end position="358"/>
    </location>
</feature>
<dbReference type="PRINTS" id="PR00762">
    <property type="entry name" value="CLCHANNEL"/>
</dbReference>
<feature type="transmembrane region" description="Helical" evidence="10">
    <location>
        <begin position="364"/>
        <end position="391"/>
    </location>
</feature>
<protein>
    <submittedName>
        <fullName evidence="11">Chloride channel protein</fullName>
    </submittedName>
</protein>
<evidence type="ECO:0000256" key="1">
    <source>
        <dbReference type="ARBA" id="ARBA00004141"/>
    </source>
</evidence>
<dbReference type="SUPFAM" id="SSF81340">
    <property type="entry name" value="Clc chloride channel"/>
    <property type="match status" value="1"/>
</dbReference>
<gene>
    <name evidence="11" type="ORF">BH719_07865</name>
</gene>
<evidence type="ECO:0000313" key="12">
    <source>
        <dbReference type="Proteomes" id="UP000095214"/>
    </source>
</evidence>
<organism evidence="11 12">
    <name type="scientific">Pauljensenia hongkongensis</name>
    <dbReference type="NCBI Taxonomy" id="178339"/>
    <lineage>
        <taxon>Bacteria</taxon>
        <taxon>Bacillati</taxon>
        <taxon>Actinomycetota</taxon>
        <taxon>Actinomycetes</taxon>
        <taxon>Actinomycetales</taxon>
        <taxon>Actinomycetaceae</taxon>
        <taxon>Pauljensenia</taxon>
    </lineage>
</organism>
<dbReference type="GO" id="GO:0034707">
    <property type="term" value="C:chloride channel complex"/>
    <property type="evidence" value="ECO:0007669"/>
    <property type="project" value="UniProtKB-KW"/>
</dbReference>
<dbReference type="InterPro" id="IPR050368">
    <property type="entry name" value="ClC-type_chloride_channel"/>
</dbReference>
<keyword evidence="3 10" id="KW-0812">Transmembrane</keyword>
<proteinExistence type="predicted"/>
<keyword evidence="4 10" id="KW-1133">Transmembrane helix</keyword>
<feature type="transmembrane region" description="Helical" evidence="10">
    <location>
        <begin position="160"/>
        <end position="184"/>
    </location>
</feature>
<dbReference type="EMBL" id="CP017298">
    <property type="protein sequence ID" value="AOS47764.1"/>
    <property type="molecule type" value="Genomic_DNA"/>
</dbReference>
<dbReference type="Pfam" id="PF00654">
    <property type="entry name" value="Voltage_CLC"/>
    <property type="match status" value="1"/>
</dbReference>
<keyword evidence="6 10" id="KW-0472">Membrane</keyword>
<evidence type="ECO:0000256" key="3">
    <source>
        <dbReference type="ARBA" id="ARBA00022692"/>
    </source>
</evidence>
<keyword evidence="12" id="KW-1185">Reference proteome</keyword>
<evidence type="ECO:0000256" key="7">
    <source>
        <dbReference type="ARBA" id="ARBA00023173"/>
    </source>
</evidence>
<feature type="transmembrane region" description="Helical" evidence="10">
    <location>
        <begin position="20"/>
        <end position="48"/>
    </location>
</feature>
<keyword evidence="2" id="KW-0813">Transport</keyword>
<sequence>MTPPPPEPRRPHHPALADTIRFACATALTGIIAGLVGLACIHILHSLTALVWDAHSGTLLEAVEAAPWWKRVAVLAASGAIGGISWTLLFRSNKDVVPVARCVQGESMPVVRALWHALTQIGVVALGASVGREVAPREVAASLSAWMGDRLGLSPRDRRIIVACGAGAGLAAVYSIPLSGAVYTLEILLVGMSARACAAALAASGIAVLVSTGWARPEPFYTVPDLSPSLSLTVWAAVFGAVIGWLGWAFKGAVAAASGARPRGARLLWTLPVAFTAVGALSVWVPSVLGNGQASAQTQFDAAWAGGAGLAVAALVLAAKAVATLVTIRAGAWGGVLTPAVALGAGLGALSGLAWSQAWPGSPVAAHVFIGAAVFLGASMGAPFTGLVLVAEFTQQGAGILVPAIVATASATAASALARALRSGRGPGRGPR</sequence>
<keyword evidence="8" id="KW-0868">Chloride</keyword>
<accession>A0A1D8B3Q0</accession>
<keyword evidence="7" id="KW-0869">Chloride channel</keyword>
<dbReference type="KEGG" id="phon:BH719_07865"/>
<evidence type="ECO:0000256" key="6">
    <source>
        <dbReference type="ARBA" id="ARBA00023136"/>
    </source>
</evidence>
<name>A0A1D8B3Q0_9ACTO</name>
<evidence type="ECO:0000313" key="11">
    <source>
        <dbReference type="EMBL" id="AOS47764.1"/>
    </source>
</evidence>
<feature type="transmembrane region" description="Helical" evidence="10">
    <location>
        <begin position="305"/>
        <end position="328"/>
    </location>
</feature>
<dbReference type="STRING" id="178339.BH719_07865"/>
<dbReference type="RefSeq" id="WP_009744295.1">
    <property type="nucleotide sequence ID" value="NZ_CP017298.1"/>
</dbReference>
<evidence type="ECO:0000256" key="5">
    <source>
        <dbReference type="ARBA" id="ARBA00023065"/>
    </source>
</evidence>
<evidence type="ECO:0000256" key="9">
    <source>
        <dbReference type="ARBA" id="ARBA00023303"/>
    </source>
</evidence>
<evidence type="ECO:0000256" key="4">
    <source>
        <dbReference type="ARBA" id="ARBA00022989"/>
    </source>
</evidence>
<dbReference type="InterPro" id="IPR001807">
    <property type="entry name" value="ClC"/>
</dbReference>
<feature type="transmembrane region" description="Helical" evidence="10">
    <location>
        <begin position="398"/>
        <end position="418"/>
    </location>
</feature>
<reference evidence="11 12" key="1">
    <citation type="submission" date="2016-09" db="EMBL/GenBank/DDBJ databases">
        <title>Complete genome sequence of Actinomyces hongkongensis HKU8.</title>
        <authorList>
            <person name="Gao Y.-X."/>
            <person name="Zhou Y.-Y."/>
            <person name="Xie Y."/>
            <person name="Wang M."/>
            <person name="Wang S.-J."/>
            <person name="Shen S.-G."/>
        </authorList>
    </citation>
    <scope>NUCLEOTIDE SEQUENCE [LARGE SCALE GENOMIC DNA]</scope>
    <source>
        <strain evidence="11 12">HKU8</strain>
    </source>
</reference>
<dbReference type="PANTHER" id="PTHR43427:SF6">
    <property type="entry name" value="CHLORIDE CHANNEL PROTEIN CLC-E"/>
    <property type="match status" value="1"/>
</dbReference>
<dbReference type="GO" id="GO:0005254">
    <property type="term" value="F:chloride channel activity"/>
    <property type="evidence" value="ECO:0007669"/>
    <property type="project" value="UniProtKB-KW"/>
</dbReference>